<dbReference type="RefSeq" id="XP_022322725.1">
    <property type="nucleotide sequence ID" value="XM_022467017.1"/>
</dbReference>
<dbReference type="KEGG" id="cvn:111124153"/>
<organism evidence="2 3">
    <name type="scientific">Crassostrea virginica</name>
    <name type="common">Eastern oyster</name>
    <dbReference type="NCBI Taxonomy" id="6565"/>
    <lineage>
        <taxon>Eukaryota</taxon>
        <taxon>Metazoa</taxon>
        <taxon>Spiralia</taxon>
        <taxon>Lophotrochozoa</taxon>
        <taxon>Mollusca</taxon>
        <taxon>Bivalvia</taxon>
        <taxon>Autobranchia</taxon>
        <taxon>Pteriomorphia</taxon>
        <taxon>Ostreida</taxon>
        <taxon>Ostreoidea</taxon>
        <taxon>Ostreidae</taxon>
        <taxon>Crassostrea</taxon>
    </lineage>
</organism>
<feature type="chain" id="PRO_5034924739" evidence="1">
    <location>
        <begin position="24"/>
        <end position="196"/>
    </location>
</feature>
<protein>
    <submittedName>
        <fullName evidence="3">Uncharacterized protein LOC111124153</fullName>
    </submittedName>
</protein>
<gene>
    <name evidence="3" type="primary">LOC111124153</name>
</gene>
<keyword evidence="2" id="KW-1185">Reference proteome</keyword>
<evidence type="ECO:0000256" key="1">
    <source>
        <dbReference type="SAM" id="SignalP"/>
    </source>
</evidence>
<evidence type="ECO:0000313" key="3">
    <source>
        <dbReference type="RefSeq" id="XP_022322725.1"/>
    </source>
</evidence>
<dbReference type="GeneID" id="111124153"/>
<dbReference type="SUPFAM" id="SSF56436">
    <property type="entry name" value="C-type lectin-like"/>
    <property type="match status" value="1"/>
</dbReference>
<dbReference type="Proteomes" id="UP000694844">
    <property type="component" value="Chromosome 3"/>
</dbReference>
<feature type="signal peptide" evidence="1">
    <location>
        <begin position="1"/>
        <end position="23"/>
    </location>
</feature>
<dbReference type="Gene3D" id="2.170.270.10">
    <property type="entry name" value="SET domain"/>
    <property type="match status" value="1"/>
</dbReference>
<reference evidence="3" key="1">
    <citation type="submission" date="2025-08" db="UniProtKB">
        <authorList>
            <consortium name="RefSeq"/>
        </authorList>
    </citation>
    <scope>IDENTIFICATION</scope>
    <source>
        <tissue evidence="3">Whole sample</tissue>
    </source>
</reference>
<dbReference type="InterPro" id="IPR046341">
    <property type="entry name" value="SET_dom_sf"/>
</dbReference>
<evidence type="ECO:0000313" key="2">
    <source>
        <dbReference type="Proteomes" id="UP000694844"/>
    </source>
</evidence>
<accession>A0A8B8D4X5</accession>
<dbReference type="Gene3D" id="3.10.100.10">
    <property type="entry name" value="Mannose-Binding Protein A, subunit A"/>
    <property type="match status" value="1"/>
</dbReference>
<dbReference type="OrthoDB" id="40579at2759"/>
<dbReference type="InterPro" id="IPR016186">
    <property type="entry name" value="C-type_lectin-like/link_sf"/>
</dbReference>
<dbReference type="CDD" id="cd00037">
    <property type="entry name" value="CLECT"/>
    <property type="match status" value="1"/>
</dbReference>
<proteinExistence type="predicted"/>
<dbReference type="InterPro" id="IPR016187">
    <property type="entry name" value="CTDL_fold"/>
</dbReference>
<name>A0A8B8D4X5_CRAVI</name>
<sequence length="196" mass="22959">MIAFWKNLVYALVILLSIRKSMCNENVIQLGKWCLSFHKEPRDRETSKKLCERNGGDLLWFDSKEKLHVVRKHLEAEDRTDFKLLNRESLLNSHQKIKDIHHYGERFCRIYKNNKSMKPSRKMFMKNRQLPIVFDDENRANLTTPTGFSIEPSSIPGAGLGAWAKVPVRMFSVIGEYEGDEHTDNEASTNYQWNVR</sequence>
<dbReference type="AlphaFoldDB" id="A0A8B8D4X5"/>
<keyword evidence="1" id="KW-0732">Signal</keyword>